<dbReference type="EMBL" id="FN668689">
    <property type="protein sequence ID" value="CBK24952.2"/>
    <property type="molecule type" value="Genomic_DNA"/>
</dbReference>
<evidence type="ECO:0000313" key="1">
    <source>
        <dbReference type="EMBL" id="CBK24952.2"/>
    </source>
</evidence>
<dbReference type="InParanoid" id="D8MA63"/>
<evidence type="ECO:0000313" key="2">
    <source>
        <dbReference type="Proteomes" id="UP000008312"/>
    </source>
</evidence>
<dbReference type="Proteomes" id="UP000008312">
    <property type="component" value="Unassembled WGS sequence"/>
</dbReference>
<protein>
    <submittedName>
        <fullName evidence="1">Uncharacterized protein</fullName>
    </submittedName>
</protein>
<dbReference type="OrthoDB" id="10485787at2759"/>
<name>D8MA63_BLAHO</name>
<sequence length="132" mass="14982">MVVSRWATAYTVPEEVVDFLSLNNISYVRIPPSKCLSLRLVTSLTPRVVFPYRNFWSYGLGAQKALYLYHDLIRRFDSMVSTAEKRGISITAPPMEIVEENASVIQYILFLSNLEVVHSMCDSPFSPISGRC</sequence>
<dbReference type="RefSeq" id="XP_012899000.1">
    <property type="nucleotide sequence ID" value="XM_013043546.1"/>
</dbReference>
<dbReference type="GeneID" id="24921630"/>
<keyword evidence="2" id="KW-1185">Reference proteome</keyword>
<dbReference type="AlphaFoldDB" id="D8MA63"/>
<gene>
    <name evidence="1" type="ORF">GSBLH_T00004612001</name>
</gene>
<proteinExistence type="predicted"/>
<organism evidence="1">
    <name type="scientific">Blastocystis hominis</name>
    <dbReference type="NCBI Taxonomy" id="12968"/>
    <lineage>
        <taxon>Eukaryota</taxon>
        <taxon>Sar</taxon>
        <taxon>Stramenopiles</taxon>
        <taxon>Bigyra</taxon>
        <taxon>Opalozoa</taxon>
        <taxon>Opalinata</taxon>
        <taxon>Blastocystidae</taxon>
        <taxon>Blastocystis</taxon>
    </lineage>
</organism>
<accession>D8MA63</accession>
<reference evidence="1" key="1">
    <citation type="submission" date="2010-02" db="EMBL/GenBank/DDBJ databases">
        <title>Sequencing and annotation of the Blastocystis hominis genome.</title>
        <authorList>
            <person name="Wincker P."/>
        </authorList>
    </citation>
    <scope>NUCLEOTIDE SEQUENCE</scope>
    <source>
        <strain evidence="1">Singapore isolate B</strain>
    </source>
</reference>